<organism evidence="2 3">
    <name type="scientific">Actinomyces oris</name>
    <dbReference type="NCBI Taxonomy" id="544580"/>
    <lineage>
        <taxon>Bacteria</taxon>
        <taxon>Bacillati</taxon>
        <taxon>Actinomycetota</taxon>
        <taxon>Actinomycetes</taxon>
        <taxon>Actinomycetales</taxon>
        <taxon>Actinomycetaceae</taxon>
        <taxon>Actinomyces</taxon>
    </lineage>
</organism>
<feature type="region of interest" description="Disordered" evidence="1">
    <location>
        <begin position="1"/>
        <end position="28"/>
    </location>
</feature>
<dbReference type="Proteomes" id="UP001180729">
    <property type="component" value="Unassembled WGS sequence"/>
</dbReference>
<dbReference type="RefSeq" id="WP_255304779.1">
    <property type="nucleotide sequence ID" value="NZ_CALJNX010000040.1"/>
</dbReference>
<dbReference type="AlphaFoldDB" id="A0AAE4K255"/>
<protein>
    <submittedName>
        <fullName evidence="2">Uncharacterized protein</fullName>
    </submittedName>
</protein>
<comment type="caution">
    <text evidence="2">The sequence shown here is derived from an EMBL/GenBank/DDBJ whole genome shotgun (WGS) entry which is preliminary data.</text>
</comment>
<accession>A0AAE4K255</accession>
<proteinExistence type="predicted"/>
<evidence type="ECO:0000313" key="3">
    <source>
        <dbReference type="Proteomes" id="UP001180729"/>
    </source>
</evidence>
<dbReference type="EMBL" id="JAMZMH010000001">
    <property type="protein sequence ID" value="MDT0247598.1"/>
    <property type="molecule type" value="Genomic_DNA"/>
</dbReference>
<gene>
    <name evidence="2" type="ORF">RMW62_00670</name>
</gene>
<reference evidence="2" key="1">
    <citation type="submission" date="2022-06" db="EMBL/GenBank/DDBJ databases">
        <title>Draft Genome Sequences of Three Actinomyces oris Strains, Isolated from Healthy Human Feces.</title>
        <authorList>
            <person name="Ye Y."/>
            <person name="Liu C."/>
            <person name="Zhao J."/>
            <person name="Xu J."/>
            <person name="Huang H."/>
            <person name="Wang B."/>
            <person name="Wei J."/>
            <person name="Jing X."/>
        </authorList>
    </citation>
    <scope>NUCLEOTIDE SEQUENCE</scope>
    <source>
        <strain evidence="2">CNGBCC1803368</strain>
    </source>
</reference>
<name>A0AAE4K255_9ACTO</name>
<sequence length="41" mass="4320">MVALRLPGWPRAPTRSGAPDGESLSTRITLPGHTGLLALRP</sequence>
<evidence type="ECO:0000256" key="1">
    <source>
        <dbReference type="SAM" id="MobiDB-lite"/>
    </source>
</evidence>
<evidence type="ECO:0000313" key="2">
    <source>
        <dbReference type="EMBL" id="MDT0247598.1"/>
    </source>
</evidence>